<dbReference type="InterPro" id="IPR046959">
    <property type="entry name" value="PRK1-6/SRF4-like"/>
</dbReference>
<dbReference type="SUPFAM" id="SSF52058">
    <property type="entry name" value="L domain-like"/>
    <property type="match status" value="1"/>
</dbReference>
<gene>
    <name evidence="1" type="ORF">NAES01612_LOCUS526</name>
</gene>
<name>A0A7S4JIT1_9EUKA</name>
<organism evidence="1">
    <name type="scientific">Paramoeba aestuarina</name>
    <dbReference type="NCBI Taxonomy" id="180227"/>
    <lineage>
        <taxon>Eukaryota</taxon>
        <taxon>Amoebozoa</taxon>
        <taxon>Discosea</taxon>
        <taxon>Flabellinia</taxon>
        <taxon>Dactylopodida</taxon>
        <taxon>Paramoebidae</taxon>
        <taxon>Paramoeba</taxon>
    </lineage>
</organism>
<dbReference type="PANTHER" id="PTHR48007">
    <property type="entry name" value="LEUCINE-RICH REPEAT RECEPTOR-LIKE PROTEIN KINASE PXC1"/>
    <property type="match status" value="1"/>
</dbReference>
<protein>
    <recommendedName>
        <fullName evidence="2">Leucine-rich repeat protein</fullName>
    </recommendedName>
</protein>
<reference evidence="1" key="1">
    <citation type="submission" date="2021-01" db="EMBL/GenBank/DDBJ databases">
        <authorList>
            <person name="Corre E."/>
            <person name="Pelletier E."/>
            <person name="Niang G."/>
            <person name="Scheremetjew M."/>
            <person name="Finn R."/>
            <person name="Kale V."/>
            <person name="Holt S."/>
            <person name="Cochrane G."/>
            <person name="Meng A."/>
            <person name="Brown T."/>
            <person name="Cohen L."/>
        </authorList>
    </citation>
    <scope>NUCLEOTIDE SEQUENCE</scope>
    <source>
        <strain evidence="1">SoJaBio B1-5/56/2</strain>
    </source>
</reference>
<accession>A0A7S4JIT1</accession>
<proteinExistence type="predicted"/>
<evidence type="ECO:0008006" key="2">
    <source>
        <dbReference type="Google" id="ProtNLM"/>
    </source>
</evidence>
<evidence type="ECO:0000313" key="1">
    <source>
        <dbReference type="EMBL" id="CAE2264856.1"/>
    </source>
</evidence>
<dbReference type="PANTHER" id="PTHR48007:SF55">
    <property type="entry name" value="PROTEIN KINASE DOMAIN-CONTAINING PROTEIN"/>
    <property type="match status" value="1"/>
</dbReference>
<dbReference type="Gene3D" id="3.80.10.10">
    <property type="entry name" value="Ribonuclease Inhibitor"/>
    <property type="match status" value="1"/>
</dbReference>
<dbReference type="InterPro" id="IPR032675">
    <property type="entry name" value="LRR_dom_sf"/>
</dbReference>
<sequence length="254" mass="29367">MIGISLALGCDPQDTPVDRRSVSQQTLMEMFLEGIENKERICAKGDETEDLSEWKGVLLNEEQEVVEIDWEYFGLEARKLTKKFPTGRNHFTKKPSSRKTHKEIPFFSFSPFFLKDGSEKSFDLQWLPDTLRQLLISNNEIKATLDLKKLPTDLIYIDVRRNKFSGEVCLSILPRNLEIMSLSYNRLNGTIDLTSLPSRIRQLFLESNDFIGNIDFSHLPKSLNFLDISNTRLSGKLTTRIRCFRAEKTRVQIV</sequence>
<dbReference type="EMBL" id="HBKR01000895">
    <property type="protein sequence ID" value="CAE2264856.1"/>
    <property type="molecule type" value="Transcribed_RNA"/>
</dbReference>
<dbReference type="AlphaFoldDB" id="A0A7S4JIT1"/>